<dbReference type="EMBL" id="JAUEPP010000002">
    <property type="protein sequence ID" value="KAK3350505.1"/>
    <property type="molecule type" value="Genomic_DNA"/>
</dbReference>
<dbReference type="GO" id="GO:0005506">
    <property type="term" value="F:iron ion binding"/>
    <property type="evidence" value="ECO:0007669"/>
    <property type="project" value="InterPro"/>
</dbReference>
<evidence type="ECO:0000256" key="4">
    <source>
        <dbReference type="ARBA" id="ARBA00023002"/>
    </source>
</evidence>
<evidence type="ECO:0000313" key="10">
    <source>
        <dbReference type="Proteomes" id="UP001278500"/>
    </source>
</evidence>
<dbReference type="InterPro" id="IPR002401">
    <property type="entry name" value="Cyt_P450_E_grp-I"/>
</dbReference>
<dbReference type="CDD" id="cd11065">
    <property type="entry name" value="CYP64-like"/>
    <property type="match status" value="1"/>
</dbReference>
<reference evidence="9" key="1">
    <citation type="journal article" date="2023" name="Mol. Phylogenet. Evol.">
        <title>Genome-scale phylogeny and comparative genomics of the fungal order Sordariales.</title>
        <authorList>
            <person name="Hensen N."/>
            <person name="Bonometti L."/>
            <person name="Westerberg I."/>
            <person name="Brannstrom I.O."/>
            <person name="Guillou S."/>
            <person name="Cros-Aarteil S."/>
            <person name="Calhoun S."/>
            <person name="Haridas S."/>
            <person name="Kuo A."/>
            <person name="Mondo S."/>
            <person name="Pangilinan J."/>
            <person name="Riley R."/>
            <person name="LaButti K."/>
            <person name="Andreopoulos B."/>
            <person name="Lipzen A."/>
            <person name="Chen C."/>
            <person name="Yan M."/>
            <person name="Daum C."/>
            <person name="Ng V."/>
            <person name="Clum A."/>
            <person name="Steindorff A."/>
            <person name="Ohm R.A."/>
            <person name="Martin F."/>
            <person name="Silar P."/>
            <person name="Natvig D.O."/>
            <person name="Lalanne C."/>
            <person name="Gautier V."/>
            <person name="Ament-Velasquez S.L."/>
            <person name="Kruys A."/>
            <person name="Hutchinson M.I."/>
            <person name="Powell A.J."/>
            <person name="Barry K."/>
            <person name="Miller A.N."/>
            <person name="Grigoriev I.V."/>
            <person name="Debuchy R."/>
            <person name="Gladieux P."/>
            <person name="Hiltunen Thoren M."/>
            <person name="Johannesson H."/>
        </authorList>
    </citation>
    <scope>NUCLEOTIDE SEQUENCE</scope>
    <source>
        <strain evidence="9">CBS 560.94</strain>
    </source>
</reference>
<dbReference type="RefSeq" id="XP_062683800.1">
    <property type="nucleotide sequence ID" value="XM_062824319.1"/>
</dbReference>
<dbReference type="PANTHER" id="PTHR46300:SF2">
    <property type="entry name" value="CYTOCHROME P450 MONOOXYGENASE ALNH-RELATED"/>
    <property type="match status" value="1"/>
</dbReference>
<dbReference type="Proteomes" id="UP001278500">
    <property type="component" value="Unassembled WGS sequence"/>
</dbReference>
<keyword evidence="6" id="KW-0503">Monooxygenase</keyword>
<keyword evidence="10" id="KW-1185">Reference proteome</keyword>
<dbReference type="GO" id="GO:0004497">
    <property type="term" value="F:monooxygenase activity"/>
    <property type="evidence" value="ECO:0007669"/>
    <property type="project" value="UniProtKB-KW"/>
</dbReference>
<keyword evidence="7" id="KW-0045">Antibiotic biosynthesis</keyword>
<organism evidence="9 10">
    <name type="scientific">Neurospora tetraspora</name>
    <dbReference type="NCBI Taxonomy" id="94610"/>
    <lineage>
        <taxon>Eukaryota</taxon>
        <taxon>Fungi</taxon>
        <taxon>Dikarya</taxon>
        <taxon>Ascomycota</taxon>
        <taxon>Pezizomycotina</taxon>
        <taxon>Sordariomycetes</taxon>
        <taxon>Sordariomycetidae</taxon>
        <taxon>Sordariales</taxon>
        <taxon>Sordariaceae</taxon>
        <taxon>Neurospora</taxon>
    </lineage>
</organism>
<comment type="cofactor">
    <cofactor evidence="8">
        <name>heme</name>
        <dbReference type="ChEBI" id="CHEBI:30413"/>
    </cofactor>
</comment>
<accession>A0AAE0JIW2</accession>
<protein>
    <submittedName>
        <fullName evidence="9">Cytochrome P450</fullName>
    </submittedName>
</protein>
<dbReference type="SUPFAM" id="SSF48264">
    <property type="entry name" value="Cytochrome P450"/>
    <property type="match status" value="1"/>
</dbReference>
<comment type="pathway">
    <text evidence="1">Antibiotic biosynthesis.</text>
</comment>
<dbReference type="Pfam" id="PF00067">
    <property type="entry name" value="p450"/>
    <property type="match status" value="1"/>
</dbReference>
<proteinExistence type="inferred from homology"/>
<dbReference type="InterPro" id="IPR050364">
    <property type="entry name" value="Cytochrome_P450_fung"/>
</dbReference>
<dbReference type="GeneID" id="87861473"/>
<evidence type="ECO:0000256" key="6">
    <source>
        <dbReference type="ARBA" id="ARBA00023033"/>
    </source>
</evidence>
<evidence type="ECO:0000256" key="2">
    <source>
        <dbReference type="ARBA" id="ARBA00010617"/>
    </source>
</evidence>
<feature type="binding site" description="axial binding residue" evidence="8">
    <location>
        <position position="485"/>
    </location>
    <ligand>
        <name>heme</name>
        <dbReference type="ChEBI" id="CHEBI:30413"/>
    </ligand>
    <ligandPart>
        <name>Fe</name>
        <dbReference type="ChEBI" id="CHEBI:18248"/>
    </ligandPart>
</feature>
<evidence type="ECO:0000256" key="3">
    <source>
        <dbReference type="ARBA" id="ARBA00022723"/>
    </source>
</evidence>
<dbReference type="InterPro" id="IPR001128">
    <property type="entry name" value="Cyt_P450"/>
</dbReference>
<evidence type="ECO:0000256" key="7">
    <source>
        <dbReference type="ARBA" id="ARBA00023194"/>
    </source>
</evidence>
<dbReference type="AlphaFoldDB" id="A0AAE0JIW2"/>
<keyword evidence="5 8" id="KW-0408">Iron</keyword>
<comment type="caution">
    <text evidence="9">The sequence shown here is derived from an EMBL/GenBank/DDBJ whole genome shotgun (WGS) entry which is preliminary data.</text>
</comment>
<keyword evidence="4" id="KW-0560">Oxidoreductase</keyword>
<name>A0AAE0JIW2_9PEZI</name>
<gene>
    <name evidence="9" type="ORF">B0H65DRAFT_421092</name>
</gene>
<evidence type="ECO:0000256" key="5">
    <source>
        <dbReference type="ARBA" id="ARBA00023004"/>
    </source>
</evidence>
<dbReference type="GO" id="GO:0016705">
    <property type="term" value="F:oxidoreductase activity, acting on paired donors, with incorporation or reduction of molecular oxygen"/>
    <property type="evidence" value="ECO:0007669"/>
    <property type="project" value="InterPro"/>
</dbReference>
<dbReference type="InterPro" id="IPR036396">
    <property type="entry name" value="Cyt_P450_sf"/>
</dbReference>
<dbReference type="GO" id="GO:0020037">
    <property type="term" value="F:heme binding"/>
    <property type="evidence" value="ECO:0007669"/>
    <property type="project" value="InterPro"/>
</dbReference>
<evidence type="ECO:0000256" key="1">
    <source>
        <dbReference type="ARBA" id="ARBA00004792"/>
    </source>
</evidence>
<comment type="similarity">
    <text evidence="2">Belongs to the cytochrome P450 family.</text>
</comment>
<keyword evidence="3 8" id="KW-0479">Metal-binding</keyword>
<dbReference type="Gene3D" id="1.10.630.10">
    <property type="entry name" value="Cytochrome P450"/>
    <property type="match status" value="1"/>
</dbReference>
<dbReference type="PANTHER" id="PTHR46300">
    <property type="entry name" value="P450, PUTATIVE (EUROFUNG)-RELATED-RELATED"/>
    <property type="match status" value="1"/>
</dbReference>
<dbReference type="GO" id="GO:0017000">
    <property type="term" value="P:antibiotic biosynthetic process"/>
    <property type="evidence" value="ECO:0007669"/>
    <property type="project" value="UniProtKB-KW"/>
</dbReference>
<reference evidence="9" key="2">
    <citation type="submission" date="2023-06" db="EMBL/GenBank/DDBJ databases">
        <authorList>
            <consortium name="Lawrence Berkeley National Laboratory"/>
            <person name="Haridas S."/>
            <person name="Hensen N."/>
            <person name="Bonometti L."/>
            <person name="Westerberg I."/>
            <person name="Brannstrom I.O."/>
            <person name="Guillou S."/>
            <person name="Cros-Aarteil S."/>
            <person name="Calhoun S."/>
            <person name="Kuo A."/>
            <person name="Mondo S."/>
            <person name="Pangilinan J."/>
            <person name="Riley R."/>
            <person name="Labutti K."/>
            <person name="Andreopoulos B."/>
            <person name="Lipzen A."/>
            <person name="Chen C."/>
            <person name="Yanf M."/>
            <person name="Daum C."/>
            <person name="Ng V."/>
            <person name="Clum A."/>
            <person name="Steindorff A."/>
            <person name="Ohm R."/>
            <person name="Martin F."/>
            <person name="Silar P."/>
            <person name="Natvig D."/>
            <person name="Lalanne C."/>
            <person name="Gautier V."/>
            <person name="Ament-Velasquez S.L."/>
            <person name="Kruys A."/>
            <person name="Hutchinson M.I."/>
            <person name="Powell A.J."/>
            <person name="Barry K."/>
            <person name="Miller A.N."/>
            <person name="Grigoriev I.V."/>
            <person name="Debuchy R."/>
            <person name="Gladieux P."/>
            <person name="Thoren M.H."/>
            <person name="Johannesson H."/>
        </authorList>
    </citation>
    <scope>NUCLEOTIDE SEQUENCE</scope>
    <source>
        <strain evidence="9">CBS 560.94</strain>
    </source>
</reference>
<evidence type="ECO:0000256" key="8">
    <source>
        <dbReference type="PIRSR" id="PIRSR602401-1"/>
    </source>
</evidence>
<keyword evidence="8" id="KW-0349">Heme</keyword>
<dbReference type="PRINTS" id="PR00463">
    <property type="entry name" value="EP450I"/>
</dbReference>
<evidence type="ECO:0000313" key="9">
    <source>
        <dbReference type="EMBL" id="KAK3350505.1"/>
    </source>
</evidence>
<sequence>MGLFKVRNIGTRPKNLPPGPPTKWLLGNLLQMPREKAYLQFKKWADEYGPIYTLILGTQTTIVLTDAEIVKDLLDKRSGIYSSRPEAYLSRVASKGLRMAGMFYGDQWRRARKILHSILNRTSSLSFRPYQDLETMSLLAAILDDADADAKAPLSSATTEAEAAGGHQSRHHLFDHFRRTSHSLATSIFYGFRIQDPSDPRLLQMYQNLQHFSDLSGGAQASAAALLLDVYPVLRRPWFQQWLPIYKHAVAVGEKTSEFFWGLWMPAKQKVLLSNGKMSHSQQQPCFAVSMVKAQQQEEQEQGQGQGKGTGIITDEEAAFIIGNAGLEAGSDTMSSTLAAFIMGVVMYPEVGKRLQECVDEFTSTDGPGSSSTCRMLTIEDVQDPRAQYVRACVKEALRWMPTGILGLPHAVVRDDEYRGYKILKDSSVVLNIWGINTDGNRYKDPHTFNPDRFIHDTQTSSQAALNPNVAERDHYTFGAGRRICQGLHVADDFLFLGIARLMWAFNFDRAINPQTGKEIVPDRLDLIGGLMVQPAPFKMNITPRSEKRAQMVRDAWKECQETKLDGEMQWKSVLNEMYRVFPSMSEVKAA</sequence>